<reference evidence="1 2" key="1">
    <citation type="submission" date="2024-07" db="EMBL/GenBank/DDBJ databases">
        <title>Section-level genome sequencing and comparative genomics of Aspergillus sections Usti and Cavernicolus.</title>
        <authorList>
            <consortium name="Lawrence Berkeley National Laboratory"/>
            <person name="Nybo J.L."/>
            <person name="Vesth T.C."/>
            <person name="Theobald S."/>
            <person name="Frisvad J.C."/>
            <person name="Larsen T.O."/>
            <person name="Kjaerboelling I."/>
            <person name="Rothschild-Mancinelli K."/>
            <person name="Lyhne E.K."/>
            <person name="Kogle M.E."/>
            <person name="Barry K."/>
            <person name="Clum A."/>
            <person name="Na H."/>
            <person name="Ledsgaard L."/>
            <person name="Lin J."/>
            <person name="Lipzen A."/>
            <person name="Kuo A."/>
            <person name="Riley R."/>
            <person name="Mondo S."/>
            <person name="Labutti K."/>
            <person name="Haridas S."/>
            <person name="Pangalinan J."/>
            <person name="Salamov A.A."/>
            <person name="Simmons B.A."/>
            <person name="Magnuson J.K."/>
            <person name="Chen J."/>
            <person name="Drula E."/>
            <person name="Henrissat B."/>
            <person name="Wiebenga A."/>
            <person name="Lubbers R.J."/>
            <person name="Gomes A.C."/>
            <person name="Makela M.R."/>
            <person name="Stajich J."/>
            <person name="Grigoriev I.V."/>
            <person name="Mortensen U.H."/>
            <person name="De Vries R.P."/>
            <person name="Baker S.E."/>
            <person name="Andersen M.R."/>
        </authorList>
    </citation>
    <scope>NUCLEOTIDE SEQUENCE [LARGE SCALE GENOMIC DNA]</scope>
    <source>
        <strain evidence="1 2">CBS 123904</strain>
    </source>
</reference>
<evidence type="ECO:0000313" key="2">
    <source>
        <dbReference type="Proteomes" id="UP001610446"/>
    </source>
</evidence>
<protein>
    <submittedName>
        <fullName evidence="1">Uncharacterized protein</fullName>
    </submittedName>
</protein>
<evidence type="ECO:0000313" key="1">
    <source>
        <dbReference type="EMBL" id="KAL2829131.1"/>
    </source>
</evidence>
<dbReference type="EMBL" id="JBFXLU010000341">
    <property type="protein sequence ID" value="KAL2829131.1"/>
    <property type="molecule type" value="Genomic_DNA"/>
</dbReference>
<proteinExistence type="predicted"/>
<dbReference type="Proteomes" id="UP001610446">
    <property type="component" value="Unassembled WGS sequence"/>
</dbReference>
<name>A0ABR4IMY2_9EURO</name>
<organism evidence="1 2">
    <name type="scientific">Aspergillus pseudoustus</name>
    <dbReference type="NCBI Taxonomy" id="1810923"/>
    <lineage>
        <taxon>Eukaryota</taxon>
        <taxon>Fungi</taxon>
        <taxon>Dikarya</taxon>
        <taxon>Ascomycota</taxon>
        <taxon>Pezizomycotina</taxon>
        <taxon>Eurotiomycetes</taxon>
        <taxon>Eurotiomycetidae</taxon>
        <taxon>Eurotiales</taxon>
        <taxon>Aspergillaceae</taxon>
        <taxon>Aspergillus</taxon>
        <taxon>Aspergillus subgen. Nidulantes</taxon>
    </lineage>
</organism>
<sequence>MRLGIWILCSEELQSKPHCLFRHWAPVRIRGAASCSQPRLTFSPAFRRSDKSVDLDLQFQIMKLICASLVASEMSARKPKSTPRSPPYSTCKQEILKKTRLFLFLSLPLNPILMSHTTLLLRPPDLRIRVPTYIPDTLSDLVSRPVIFFLSPLGNHGAPIPDNI</sequence>
<comment type="caution">
    <text evidence="1">The sequence shown here is derived from an EMBL/GenBank/DDBJ whole genome shotgun (WGS) entry which is preliminary data.</text>
</comment>
<gene>
    <name evidence="1" type="ORF">BJY01DRAFT_126339</name>
</gene>
<accession>A0ABR4IMY2</accession>
<keyword evidence="2" id="KW-1185">Reference proteome</keyword>